<evidence type="ECO:0000256" key="1">
    <source>
        <dbReference type="ARBA" id="ARBA00004477"/>
    </source>
</evidence>
<dbReference type="GO" id="GO:0006506">
    <property type="term" value="P:GPI anchor biosynthetic process"/>
    <property type="evidence" value="ECO:0007669"/>
    <property type="project" value="UniProtKB-UniPathway"/>
</dbReference>
<dbReference type="AlphaFoldDB" id="A0A0C9VHA8"/>
<keyword evidence="7" id="KW-1133">Transmembrane helix</keyword>
<dbReference type="EMBL" id="KN837175">
    <property type="protein sequence ID" value="KIJ36741.1"/>
    <property type="molecule type" value="Genomic_DNA"/>
</dbReference>
<dbReference type="OrthoDB" id="28748at2759"/>
<evidence type="ECO:0000256" key="2">
    <source>
        <dbReference type="ARBA" id="ARBA00004687"/>
    </source>
</evidence>
<evidence type="ECO:0000256" key="5">
    <source>
        <dbReference type="ARBA" id="ARBA00022692"/>
    </source>
</evidence>
<comment type="similarity">
    <text evidence="3">Belongs to the PIGS family.</text>
</comment>
<reference evidence="10 11" key="1">
    <citation type="submission" date="2014-06" db="EMBL/GenBank/DDBJ databases">
        <title>Evolutionary Origins and Diversification of the Mycorrhizal Mutualists.</title>
        <authorList>
            <consortium name="DOE Joint Genome Institute"/>
            <consortium name="Mycorrhizal Genomics Consortium"/>
            <person name="Kohler A."/>
            <person name="Kuo A."/>
            <person name="Nagy L.G."/>
            <person name="Floudas D."/>
            <person name="Copeland A."/>
            <person name="Barry K.W."/>
            <person name="Cichocki N."/>
            <person name="Veneault-Fourrey C."/>
            <person name="LaButti K."/>
            <person name="Lindquist E.A."/>
            <person name="Lipzen A."/>
            <person name="Lundell T."/>
            <person name="Morin E."/>
            <person name="Murat C."/>
            <person name="Riley R."/>
            <person name="Ohm R."/>
            <person name="Sun H."/>
            <person name="Tunlid A."/>
            <person name="Henrissat B."/>
            <person name="Grigoriev I.V."/>
            <person name="Hibbett D.S."/>
            <person name="Martin F."/>
        </authorList>
    </citation>
    <scope>NUCLEOTIDE SEQUENCE [LARGE SCALE GENOMIC DNA]</scope>
    <source>
        <strain evidence="10 11">SS14</strain>
    </source>
</reference>
<feature type="non-terminal residue" evidence="10">
    <location>
        <position position="1"/>
    </location>
</feature>
<protein>
    <submittedName>
        <fullName evidence="10">Uncharacterized protein</fullName>
    </submittedName>
</protein>
<evidence type="ECO:0000256" key="3">
    <source>
        <dbReference type="ARBA" id="ARBA00005316"/>
    </source>
</evidence>
<proteinExistence type="inferred from homology"/>
<comment type="pathway">
    <text evidence="2">Glycolipid biosynthesis; glycosylphosphatidylinositol-anchor biosynthesis.</text>
</comment>
<evidence type="ECO:0000256" key="7">
    <source>
        <dbReference type="ARBA" id="ARBA00022989"/>
    </source>
</evidence>
<sequence length="105" mass="11958">VARYANRFRLAFSLLNEDAASGEPILGWNQKDVIRRYISPVLSQLNLLYNFTVESQIQFHAPLAFDPLEIVTSKGDKSYVLGEEELKVFINSAEWTLGNFSLQCM</sequence>
<dbReference type="PANTHER" id="PTHR21072">
    <property type="entry name" value="GPI TRANSAMIDASE COMPONENT PIG-S"/>
    <property type="match status" value="1"/>
</dbReference>
<evidence type="ECO:0000256" key="8">
    <source>
        <dbReference type="ARBA" id="ARBA00023136"/>
    </source>
</evidence>
<accession>A0A0C9VHA8</accession>
<dbReference type="HOGENOM" id="CLU_2243078_0_0_1"/>
<keyword evidence="11" id="KW-1185">Reference proteome</keyword>
<dbReference type="GO" id="GO:0016255">
    <property type="term" value="P:attachment of GPI anchor to protein"/>
    <property type="evidence" value="ECO:0007669"/>
    <property type="project" value="InterPro"/>
</dbReference>
<organism evidence="10 11">
    <name type="scientific">Sphaerobolus stellatus (strain SS14)</name>
    <dbReference type="NCBI Taxonomy" id="990650"/>
    <lineage>
        <taxon>Eukaryota</taxon>
        <taxon>Fungi</taxon>
        <taxon>Dikarya</taxon>
        <taxon>Basidiomycota</taxon>
        <taxon>Agaricomycotina</taxon>
        <taxon>Agaricomycetes</taxon>
        <taxon>Phallomycetidae</taxon>
        <taxon>Geastrales</taxon>
        <taxon>Sphaerobolaceae</taxon>
        <taxon>Sphaerobolus</taxon>
    </lineage>
</organism>
<keyword evidence="4" id="KW-0337">GPI-anchor biosynthesis</keyword>
<dbReference type="InterPro" id="IPR019540">
    <property type="entry name" value="PtdIno-glycan_biosynth_class_S"/>
</dbReference>
<keyword evidence="8" id="KW-0472">Membrane</keyword>
<evidence type="ECO:0000256" key="4">
    <source>
        <dbReference type="ARBA" id="ARBA00022502"/>
    </source>
</evidence>
<dbReference type="GO" id="GO:0042765">
    <property type="term" value="C:GPI-anchor transamidase complex"/>
    <property type="evidence" value="ECO:0007669"/>
    <property type="project" value="InterPro"/>
</dbReference>
<evidence type="ECO:0000313" key="10">
    <source>
        <dbReference type="EMBL" id="KIJ36741.1"/>
    </source>
</evidence>
<dbReference type="Pfam" id="PF10510">
    <property type="entry name" value="PIG-S"/>
    <property type="match status" value="1"/>
</dbReference>
<dbReference type="PANTHER" id="PTHR21072:SF13">
    <property type="entry name" value="GPI TRANSAMIDASE COMPONENT PIG-S"/>
    <property type="match status" value="1"/>
</dbReference>
<keyword evidence="6" id="KW-0256">Endoplasmic reticulum</keyword>
<comment type="subcellular location">
    <subcellularLocation>
        <location evidence="1">Endoplasmic reticulum membrane</location>
        <topology evidence="1">Multi-pass membrane protein</topology>
    </subcellularLocation>
</comment>
<keyword evidence="5" id="KW-0812">Transmembrane</keyword>
<evidence type="ECO:0000256" key="6">
    <source>
        <dbReference type="ARBA" id="ARBA00022824"/>
    </source>
</evidence>
<name>A0A0C9VHA8_SPHS4</name>
<keyword evidence="9" id="KW-0325">Glycoprotein</keyword>
<evidence type="ECO:0000256" key="9">
    <source>
        <dbReference type="ARBA" id="ARBA00023180"/>
    </source>
</evidence>
<dbReference type="Proteomes" id="UP000054279">
    <property type="component" value="Unassembled WGS sequence"/>
</dbReference>
<gene>
    <name evidence="10" type="ORF">M422DRAFT_179013</name>
</gene>
<evidence type="ECO:0000313" key="11">
    <source>
        <dbReference type="Proteomes" id="UP000054279"/>
    </source>
</evidence>
<dbReference type="UniPathway" id="UPA00196"/>